<dbReference type="eggNOG" id="COG0063">
    <property type="taxonomic scope" value="Bacteria"/>
</dbReference>
<evidence type="ECO:0000256" key="5">
    <source>
        <dbReference type="ARBA" id="ARBA00022723"/>
    </source>
</evidence>
<evidence type="ECO:0000256" key="19">
    <source>
        <dbReference type="PIRNR" id="PIRNR017184"/>
    </source>
</evidence>
<feature type="domain" description="YjeF N-terminal" evidence="21">
    <location>
        <begin position="10"/>
        <end position="207"/>
    </location>
</feature>
<dbReference type="GO" id="GO:0052855">
    <property type="term" value="F:ADP-dependent NAD(P)H-hydrate dehydratase activity"/>
    <property type="evidence" value="ECO:0007669"/>
    <property type="project" value="UniProtKB-UniRule"/>
</dbReference>
<keyword evidence="12 17" id="KW-0456">Lyase</keyword>
<dbReference type="EMBL" id="BBIO01000004">
    <property type="protein sequence ID" value="GAK44585.1"/>
    <property type="molecule type" value="Genomic_DNA"/>
</dbReference>
<comment type="catalytic activity">
    <reaction evidence="15 17 19">
        <text>(6S)-NADHX + ADP = AMP + phosphate + NADH + H(+)</text>
        <dbReference type="Rhea" id="RHEA:32223"/>
        <dbReference type="ChEBI" id="CHEBI:15378"/>
        <dbReference type="ChEBI" id="CHEBI:43474"/>
        <dbReference type="ChEBI" id="CHEBI:57945"/>
        <dbReference type="ChEBI" id="CHEBI:64074"/>
        <dbReference type="ChEBI" id="CHEBI:456215"/>
        <dbReference type="ChEBI" id="CHEBI:456216"/>
        <dbReference type="EC" id="4.2.1.136"/>
    </reaction>
</comment>
<dbReference type="InterPro" id="IPR004443">
    <property type="entry name" value="YjeF_N_dom"/>
</dbReference>
<evidence type="ECO:0000259" key="20">
    <source>
        <dbReference type="PROSITE" id="PS51383"/>
    </source>
</evidence>
<dbReference type="NCBIfam" id="TIGR00197">
    <property type="entry name" value="yjeF_nterm"/>
    <property type="match status" value="1"/>
</dbReference>
<keyword evidence="22" id="KW-0418">Kinase</keyword>
<dbReference type="HAMAP" id="MF_01966">
    <property type="entry name" value="NADHX_epimerase"/>
    <property type="match status" value="1"/>
</dbReference>
<dbReference type="GO" id="GO:0046496">
    <property type="term" value="P:nicotinamide nucleotide metabolic process"/>
    <property type="evidence" value="ECO:0007669"/>
    <property type="project" value="UniProtKB-UniRule"/>
</dbReference>
<dbReference type="CDD" id="cd01171">
    <property type="entry name" value="YXKO-related"/>
    <property type="match status" value="1"/>
</dbReference>
<dbReference type="Gene3D" id="3.40.1190.20">
    <property type="match status" value="1"/>
</dbReference>
<keyword evidence="10 17" id="KW-0520">NAD</keyword>
<keyword evidence="9 18" id="KW-0630">Potassium</keyword>
<protein>
    <recommendedName>
        <fullName evidence="19">Bifunctional NAD(P)H-hydrate repair enzyme</fullName>
    </recommendedName>
    <alternativeName>
        <fullName evidence="19">Nicotinamide nucleotide repair protein</fullName>
    </alternativeName>
    <domain>
        <recommendedName>
            <fullName evidence="19">ADP-dependent (S)-NAD(P)H-hydrate dehydratase</fullName>
            <ecNumber evidence="19">4.2.1.136</ecNumber>
        </recommendedName>
        <alternativeName>
            <fullName evidence="19">ADP-dependent NAD(P)HX dehydratase</fullName>
        </alternativeName>
    </domain>
    <domain>
        <recommendedName>
            <fullName evidence="19">NAD(P)H-hydrate epimerase</fullName>
            <ecNumber evidence="19">5.1.99.6</ecNumber>
        </recommendedName>
    </domain>
</protein>
<dbReference type="Gene3D" id="3.40.50.10260">
    <property type="entry name" value="YjeF N-terminal domain"/>
    <property type="match status" value="1"/>
</dbReference>
<dbReference type="PROSITE" id="PS51385">
    <property type="entry name" value="YJEF_N"/>
    <property type="match status" value="1"/>
</dbReference>
<feature type="binding site" evidence="17">
    <location>
        <position position="252"/>
    </location>
    <ligand>
        <name>(6S)-NADPHX</name>
        <dbReference type="ChEBI" id="CHEBI:64076"/>
    </ligand>
</feature>
<evidence type="ECO:0000256" key="15">
    <source>
        <dbReference type="ARBA" id="ARBA00048238"/>
    </source>
</evidence>
<reference evidence="22 23" key="1">
    <citation type="submission" date="2014-07" db="EMBL/GenBank/DDBJ databases">
        <title>Tepidicaulis marinum gen. nov., sp. nov., a novel marine bacterium denitrifying nitrate to nitrous oxide strictly under microaerobic conditions.</title>
        <authorList>
            <person name="Takeuchi M."/>
            <person name="Yamagishi T."/>
            <person name="Kamagata Y."/>
            <person name="Oshima K."/>
            <person name="Hattori M."/>
            <person name="Katayama T."/>
            <person name="Hanada S."/>
            <person name="Tamaki H."/>
            <person name="Marumo K."/>
            <person name="Maeda H."/>
            <person name="Nedachi M."/>
            <person name="Iwasaki W."/>
            <person name="Suwa Y."/>
            <person name="Sakata S."/>
        </authorList>
    </citation>
    <scope>NUCLEOTIDE SEQUENCE [LARGE SCALE GENOMIC DNA]</scope>
    <source>
        <strain evidence="22 23">MA2</strain>
    </source>
</reference>
<dbReference type="eggNOG" id="COG0062">
    <property type="taxonomic scope" value="Bacteria"/>
</dbReference>
<dbReference type="InterPro" id="IPR029056">
    <property type="entry name" value="Ribokinase-like"/>
</dbReference>
<dbReference type="PIRSF" id="PIRSF017184">
    <property type="entry name" value="Nnr"/>
    <property type="match status" value="1"/>
</dbReference>
<dbReference type="InterPro" id="IPR036652">
    <property type="entry name" value="YjeF_N_dom_sf"/>
</dbReference>
<feature type="binding site" evidence="18">
    <location>
        <begin position="56"/>
        <end position="60"/>
    </location>
    <ligand>
        <name>(6S)-NADPHX</name>
        <dbReference type="ChEBI" id="CHEBI:64076"/>
    </ligand>
</feature>
<keyword evidence="11 18" id="KW-0413">Isomerase</keyword>
<evidence type="ECO:0000256" key="14">
    <source>
        <dbReference type="ARBA" id="ARBA00025153"/>
    </source>
</evidence>
<dbReference type="PROSITE" id="PS01050">
    <property type="entry name" value="YJEF_C_2"/>
    <property type="match status" value="1"/>
</dbReference>
<comment type="function">
    <text evidence="17">Catalyzes the dehydration of the S-form of NAD(P)HX at the expense of ADP, which is converted to AMP. Together with NAD(P)HX epimerase, which catalyzes the epimerization of the S- and R-forms, the enzyme allows the repair of both epimers of NAD(P)HX, a damaged form of NAD(P)H that is a result of enzymatic or heat-dependent hydration.</text>
</comment>
<feature type="binding site" evidence="18">
    <location>
        <position position="117"/>
    </location>
    <ligand>
        <name>K(+)</name>
        <dbReference type="ChEBI" id="CHEBI:29103"/>
    </ligand>
</feature>
<feature type="binding site" evidence="17">
    <location>
        <position position="432"/>
    </location>
    <ligand>
        <name>AMP</name>
        <dbReference type="ChEBI" id="CHEBI:456215"/>
    </ligand>
</feature>
<evidence type="ECO:0000256" key="1">
    <source>
        <dbReference type="ARBA" id="ARBA00000013"/>
    </source>
</evidence>
<sequence>MHELLTVDEMSRADRWAIAQGTPGLTLMENAGRAVAEAVTARFKRASVAVLCGPGNNGGDGFVAARHLSEAGWSVTLYLLGEREKLTGDAAEMARRWNGAIHPMTGDAVRGAGLIIDAIFGAGLSRPVEGVPAELIQAAARAGTPVVAVDMPSGLHGDTGEVLGAAFKAVLTVTFFRAKPGHYLLGGRRHCGELLLRDIGIGEEALGELLPHTYENCPSLWLGGFPRPEFGDHKYTRGHGVVVSGGMSTTGAARLGARAALRAGAGLVTLASPSSALMVNASQLTAVMVRAVNTPDELTAFLEDKRRNAVLIGPGAGIGGPTREKVLAILLSGAAVVLDADALTSFEEVPRDLFVAIEGYFAGPAVLTPHEGEFKRLFKDIEGSKLERARAAARRAGAIVVLKGPDTVIAAPDGRAAINTNASPELATAGSGDVLAGIITGLLAQSMAPFEAACAAVWLHGEAGRAFGPGLIAEDLPEMLPVVLRDLF</sequence>
<comment type="cofactor">
    <cofactor evidence="18 19">
        <name>K(+)</name>
        <dbReference type="ChEBI" id="CHEBI:29103"/>
    </cofactor>
    <text evidence="18 19">Binds 1 potassium ion per subunit.</text>
</comment>
<evidence type="ECO:0000256" key="4">
    <source>
        <dbReference type="ARBA" id="ARBA00009524"/>
    </source>
</evidence>
<organism evidence="22 23">
    <name type="scientific">Tepidicaulis marinus</name>
    <dbReference type="NCBI Taxonomy" id="1333998"/>
    <lineage>
        <taxon>Bacteria</taxon>
        <taxon>Pseudomonadati</taxon>
        <taxon>Pseudomonadota</taxon>
        <taxon>Alphaproteobacteria</taxon>
        <taxon>Hyphomicrobiales</taxon>
        <taxon>Parvibaculaceae</taxon>
        <taxon>Tepidicaulis</taxon>
    </lineage>
</organism>
<dbReference type="Pfam" id="PF03853">
    <property type="entry name" value="YjeF_N"/>
    <property type="match status" value="1"/>
</dbReference>
<evidence type="ECO:0000256" key="17">
    <source>
        <dbReference type="HAMAP-Rule" id="MF_01965"/>
    </source>
</evidence>
<dbReference type="HAMAP" id="MF_01965">
    <property type="entry name" value="NADHX_dehydratase"/>
    <property type="match status" value="1"/>
</dbReference>
<feature type="binding site" evidence="18">
    <location>
        <position position="57"/>
    </location>
    <ligand>
        <name>K(+)</name>
        <dbReference type="ChEBI" id="CHEBI:29103"/>
    </ligand>
</feature>
<evidence type="ECO:0000256" key="8">
    <source>
        <dbReference type="ARBA" id="ARBA00022857"/>
    </source>
</evidence>
<comment type="catalytic activity">
    <reaction evidence="1 18 19">
        <text>(6R)-NADHX = (6S)-NADHX</text>
        <dbReference type="Rhea" id="RHEA:32215"/>
        <dbReference type="ChEBI" id="CHEBI:64074"/>
        <dbReference type="ChEBI" id="CHEBI:64075"/>
        <dbReference type="EC" id="5.1.99.6"/>
    </reaction>
</comment>
<comment type="function">
    <text evidence="14 19">Bifunctional enzyme that catalyzes the epimerization of the S- and R-forms of NAD(P)HX and the dehydration of the S-form of NAD(P)HX at the expense of ADP, which is converted to AMP. This allows the repair of both epimers of NAD(P)HX, a damaged form of NAD(P)H that is a result of enzymatic or heat-dependent hydration.</text>
</comment>
<dbReference type="GO" id="GO:0046872">
    <property type="term" value="F:metal ion binding"/>
    <property type="evidence" value="ECO:0007669"/>
    <property type="project" value="UniProtKB-UniRule"/>
</dbReference>
<dbReference type="Pfam" id="PF01256">
    <property type="entry name" value="Carb_kinase"/>
    <property type="match status" value="1"/>
</dbReference>
<dbReference type="InterPro" id="IPR030677">
    <property type="entry name" value="Nnr"/>
</dbReference>
<evidence type="ECO:0000256" key="9">
    <source>
        <dbReference type="ARBA" id="ARBA00022958"/>
    </source>
</evidence>
<dbReference type="PROSITE" id="PS51383">
    <property type="entry name" value="YJEF_C_3"/>
    <property type="match status" value="1"/>
</dbReference>
<dbReference type="GO" id="GO:0005524">
    <property type="term" value="F:ATP binding"/>
    <property type="evidence" value="ECO:0007669"/>
    <property type="project" value="UniProtKB-UniRule"/>
</dbReference>
<comment type="cofactor">
    <cofactor evidence="17">
        <name>Mg(2+)</name>
        <dbReference type="ChEBI" id="CHEBI:18420"/>
    </cofactor>
</comment>
<keyword evidence="23" id="KW-1185">Reference proteome</keyword>
<dbReference type="PANTHER" id="PTHR12592">
    <property type="entry name" value="ATP-DEPENDENT (S)-NAD(P)H-HYDRATE DEHYDRATASE FAMILY MEMBER"/>
    <property type="match status" value="1"/>
</dbReference>
<evidence type="ECO:0000256" key="6">
    <source>
        <dbReference type="ARBA" id="ARBA00022741"/>
    </source>
</evidence>
<comment type="similarity">
    <text evidence="17">Belongs to the NnrD/CARKD family.</text>
</comment>
<evidence type="ECO:0000256" key="3">
    <source>
        <dbReference type="ARBA" id="ARBA00006001"/>
    </source>
</evidence>
<evidence type="ECO:0000256" key="13">
    <source>
        <dbReference type="ARBA" id="ARBA00023268"/>
    </source>
</evidence>
<feature type="binding site" evidence="17">
    <location>
        <position position="433"/>
    </location>
    <ligand>
        <name>(6S)-NADPHX</name>
        <dbReference type="ChEBI" id="CHEBI:64076"/>
    </ligand>
</feature>
<feature type="binding site" evidence="18">
    <location>
        <position position="153"/>
    </location>
    <ligand>
        <name>K(+)</name>
        <dbReference type="ChEBI" id="CHEBI:29103"/>
    </ligand>
</feature>
<comment type="similarity">
    <text evidence="18">Belongs to the NnrE/AIBP family.</text>
</comment>
<feature type="domain" description="YjeF C-terminal" evidence="20">
    <location>
        <begin position="217"/>
        <end position="487"/>
    </location>
</feature>
<dbReference type="GO" id="GO:0052856">
    <property type="term" value="F:NAD(P)HX epimerase activity"/>
    <property type="evidence" value="ECO:0007669"/>
    <property type="project" value="UniProtKB-UniRule"/>
</dbReference>
<dbReference type="GO" id="GO:0016301">
    <property type="term" value="F:kinase activity"/>
    <property type="evidence" value="ECO:0007669"/>
    <property type="project" value="UniProtKB-KW"/>
</dbReference>
<evidence type="ECO:0000256" key="16">
    <source>
        <dbReference type="ARBA" id="ARBA00049209"/>
    </source>
</evidence>
<dbReference type="InterPro" id="IPR000631">
    <property type="entry name" value="CARKD"/>
</dbReference>
<feature type="binding site" evidence="17">
    <location>
        <position position="315"/>
    </location>
    <ligand>
        <name>(6S)-NADPHX</name>
        <dbReference type="ChEBI" id="CHEBI:64076"/>
    </ligand>
</feature>
<evidence type="ECO:0000313" key="23">
    <source>
        <dbReference type="Proteomes" id="UP000028702"/>
    </source>
</evidence>
<dbReference type="STRING" id="1333998.M2A_1084"/>
<dbReference type="SUPFAM" id="SSF64153">
    <property type="entry name" value="YjeF N-terminal domain-like"/>
    <property type="match status" value="1"/>
</dbReference>
<comment type="catalytic activity">
    <reaction evidence="2 18 19">
        <text>(6R)-NADPHX = (6S)-NADPHX</text>
        <dbReference type="Rhea" id="RHEA:32227"/>
        <dbReference type="ChEBI" id="CHEBI:64076"/>
        <dbReference type="ChEBI" id="CHEBI:64077"/>
        <dbReference type="EC" id="5.1.99.6"/>
    </reaction>
</comment>
<dbReference type="AlphaFoldDB" id="A0A081B967"/>
<gene>
    <name evidence="18" type="primary">nnrE</name>
    <name evidence="17" type="synonym">nnrD</name>
    <name evidence="22" type="ORF">M2A_1084</name>
</gene>
<feature type="binding site" evidence="17">
    <location>
        <begin position="403"/>
        <end position="407"/>
    </location>
    <ligand>
        <name>AMP</name>
        <dbReference type="ChEBI" id="CHEBI:456215"/>
    </ligand>
</feature>
<feature type="binding site" evidence="17">
    <location>
        <position position="370"/>
    </location>
    <ligand>
        <name>(6S)-NADPHX</name>
        <dbReference type="ChEBI" id="CHEBI:64076"/>
    </ligand>
</feature>
<dbReference type="RefSeq" id="WP_045444086.1">
    <property type="nucleotide sequence ID" value="NZ_BBIO01000004.1"/>
</dbReference>
<accession>A0A081B967</accession>
<dbReference type="SUPFAM" id="SSF53613">
    <property type="entry name" value="Ribokinase-like"/>
    <property type="match status" value="1"/>
</dbReference>
<evidence type="ECO:0000256" key="11">
    <source>
        <dbReference type="ARBA" id="ARBA00023235"/>
    </source>
</evidence>
<dbReference type="NCBIfam" id="TIGR00196">
    <property type="entry name" value="yjeF_cterm"/>
    <property type="match status" value="1"/>
</dbReference>
<dbReference type="InterPro" id="IPR017953">
    <property type="entry name" value="Carbohydrate_kinase_pred_CS"/>
</dbReference>
<evidence type="ECO:0000256" key="2">
    <source>
        <dbReference type="ARBA" id="ARBA00000909"/>
    </source>
</evidence>
<evidence type="ECO:0000256" key="10">
    <source>
        <dbReference type="ARBA" id="ARBA00023027"/>
    </source>
</evidence>
<dbReference type="Proteomes" id="UP000028702">
    <property type="component" value="Unassembled WGS sequence"/>
</dbReference>
<comment type="catalytic activity">
    <reaction evidence="16 17 19">
        <text>(6S)-NADPHX + ADP = AMP + phosphate + NADPH + H(+)</text>
        <dbReference type="Rhea" id="RHEA:32235"/>
        <dbReference type="ChEBI" id="CHEBI:15378"/>
        <dbReference type="ChEBI" id="CHEBI:43474"/>
        <dbReference type="ChEBI" id="CHEBI:57783"/>
        <dbReference type="ChEBI" id="CHEBI:64076"/>
        <dbReference type="ChEBI" id="CHEBI:456215"/>
        <dbReference type="ChEBI" id="CHEBI:456216"/>
        <dbReference type="EC" id="4.2.1.136"/>
    </reaction>
</comment>
<evidence type="ECO:0000259" key="21">
    <source>
        <dbReference type="PROSITE" id="PS51385"/>
    </source>
</evidence>
<keyword evidence="22" id="KW-0808">Transferase</keyword>
<keyword evidence="5 18" id="KW-0479">Metal-binding</keyword>
<dbReference type="GO" id="GO:0110051">
    <property type="term" value="P:metabolite repair"/>
    <property type="evidence" value="ECO:0007669"/>
    <property type="project" value="TreeGrafter"/>
</dbReference>
<evidence type="ECO:0000313" key="22">
    <source>
        <dbReference type="EMBL" id="GAK44585.1"/>
    </source>
</evidence>
<keyword evidence="6 17" id="KW-0547">Nucleotide-binding</keyword>
<dbReference type="PANTHER" id="PTHR12592:SF0">
    <property type="entry name" value="ATP-DEPENDENT (S)-NAD(P)H-HYDRATE DEHYDRATASE"/>
    <property type="match status" value="1"/>
</dbReference>
<keyword evidence="8 17" id="KW-0521">NADP</keyword>
<proteinExistence type="inferred from homology"/>
<comment type="subunit">
    <text evidence="17">Homotetramer.</text>
</comment>
<comment type="function">
    <text evidence="18">Catalyzes the epimerization of the S- and R-forms of NAD(P)HX, a damaged form of NAD(P)H that is a result of enzymatic or heat-dependent hydration. This is a prerequisite for the S-specific NAD(P)H-hydrate dehydratase to allow the repair of both epimers of NAD(P)HX.</text>
</comment>
<feature type="binding site" evidence="18">
    <location>
        <position position="150"/>
    </location>
    <ligand>
        <name>(6S)-NADPHX</name>
        <dbReference type="ChEBI" id="CHEBI:64076"/>
    </ligand>
</feature>
<comment type="similarity">
    <text evidence="3 19">In the N-terminal section; belongs to the NnrE/AIBP family.</text>
</comment>
<feature type="binding site" evidence="18">
    <location>
        <begin position="121"/>
        <end position="127"/>
    </location>
    <ligand>
        <name>(6S)-NADPHX</name>
        <dbReference type="ChEBI" id="CHEBI:64076"/>
    </ligand>
</feature>
<comment type="caution">
    <text evidence="22">The sequence shown here is derived from an EMBL/GenBank/DDBJ whole genome shotgun (WGS) entry which is preliminary data.</text>
</comment>
<dbReference type="EC" id="5.1.99.6" evidence="19"/>
<keyword evidence="13" id="KW-0511">Multifunctional enzyme</keyword>
<evidence type="ECO:0000256" key="12">
    <source>
        <dbReference type="ARBA" id="ARBA00023239"/>
    </source>
</evidence>
<comment type="similarity">
    <text evidence="4 19">In the C-terminal section; belongs to the NnrD/CARKD family.</text>
</comment>
<comment type="caution">
    <text evidence="18">Lacks conserved residue(s) required for the propagation of feature annotation.</text>
</comment>
<keyword evidence="7 17" id="KW-0067">ATP-binding</keyword>
<name>A0A081B967_9HYPH</name>
<evidence type="ECO:0000256" key="18">
    <source>
        <dbReference type="HAMAP-Rule" id="MF_01966"/>
    </source>
</evidence>
<dbReference type="EC" id="4.2.1.136" evidence="19"/>
<evidence type="ECO:0000256" key="7">
    <source>
        <dbReference type="ARBA" id="ARBA00022840"/>
    </source>
</evidence>